<accession>W4QLF3</accession>
<reference evidence="2" key="1">
    <citation type="journal article" date="2014" name="Genome Announc.">
        <title>Draft Genome Sequences of Three Alkaliphilic Bacillus Strains, Bacillus wakoensis JCM 9140T, Bacillus akibai JCM 9157T, and Bacillus hemicellulosilyticus JCM 9152T.</title>
        <authorList>
            <person name="Yuki M."/>
            <person name="Oshima K."/>
            <person name="Suda W."/>
            <person name="Oshida Y."/>
            <person name="Kitamura K."/>
            <person name="Iida T."/>
            <person name="Hattori M."/>
            <person name="Ohkuma M."/>
        </authorList>
    </citation>
    <scope>NUCLEOTIDE SEQUENCE [LARGE SCALE GENOMIC DNA]</scope>
    <source>
        <strain evidence="2">JCM 9152</strain>
    </source>
</reference>
<organism evidence="2 3">
    <name type="scientific">Halalkalibacter hemicellulosilyticusJCM 9152</name>
    <dbReference type="NCBI Taxonomy" id="1236971"/>
    <lineage>
        <taxon>Bacteria</taxon>
        <taxon>Bacillati</taxon>
        <taxon>Bacillota</taxon>
        <taxon>Bacilli</taxon>
        <taxon>Bacillales</taxon>
        <taxon>Bacillaceae</taxon>
        <taxon>Halalkalibacter</taxon>
    </lineage>
</organism>
<keyword evidence="1" id="KW-1133">Transmembrane helix</keyword>
<dbReference type="InterPro" id="IPR048147">
    <property type="entry name" value="CBO0543-like"/>
</dbReference>
<evidence type="ECO:0000313" key="2">
    <source>
        <dbReference type="EMBL" id="GAE32189.1"/>
    </source>
</evidence>
<name>W4QLF3_9BACI</name>
<gene>
    <name evidence="2" type="ORF">JCM9152_3711</name>
</gene>
<keyword evidence="1" id="KW-0472">Membrane</keyword>
<feature type="transmembrane region" description="Helical" evidence="1">
    <location>
        <begin position="32"/>
        <end position="51"/>
    </location>
</feature>
<feature type="transmembrane region" description="Helical" evidence="1">
    <location>
        <begin position="95"/>
        <end position="117"/>
    </location>
</feature>
<dbReference type="AlphaFoldDB" id="W4QLF3"/>
<sequence>MNEQTEQKILWSVLITSFLSLIYLLKKPPIKDWLLVYFMNGFSNVFIDAFFVSKNTLSYPTRLFPKILKGNFLFDFVVYPTIMVYYNQVTRNDSVWLMIIKVFLFTIPMLLIELWAVQHTSLIHWKNGWSWKHSFISTTVKSLLNRFTIGVIRKVDSNMNHN</sequence>
<evidence type="ECO:0000256" key="1">
    <source>
        <dbReference type="SAM" id="Phobius"/>
    </source>
</evidence>
<keyword evidence="3" id="KW-1185">Reference proteome</keyword>
<feature type="transmembrane region" description="Helical" evidence="1">
    <location>
        <begin position="72"/>
        <end position="89"/>
    </location>
</feature>
<dbReference type="EMBL" id="BAUU01000031">
    <property type="protein sequence ID" value="GAE32189.1"/>
    <property type="molecule type" value="Genomic_DNA"/>
</dbReference>
<evidence type="ECO:0000313" key="3">
    <source>
        <dbReference type="Proteomes" id="UP000018895"/>
    </source>
</evidence>
<dbReference type="OrthoDB" id="2622010at2"/>
<dbReference type="RefSeq" id="WP_035346515.1">
    <property type="nucleotide sequence ID" value="NZ_BAUU01000031.1"/>
</dbReference>
<protein>
    <submittedName>
        <fullName evidence="2">Uncharacterized protein</fullName>
    </submittedName>
</protein>
<keyword evidence="1" id="KW-0812">Transmembrane</keyword>
<dbReference type="Proteomes" id="UP000018895">
    <property type="component" value="Unassembled WGS sequence"/>
</dbReference>
<proteinExistence type="predicted"/>
<dbReference type="NCBIfam" id="NF041644">
    <property type="entry name" value="CBO0543_fam"/>
    <property type="match status" value="1"/>
</dbReference>
<comment type="caution">
    <text evidence="2">The sequence shown here is derived from an EMBL/GenBank/DDBJ whole genome shotgun (WGS) entry which is preliminary data.</text>
</comment>